<dbReference type="Proteomes" id="UP000281549">
    <property type="component" value="Unassembled WGS sequence"/>
</dbReference>
<evidence type="ECO:0000259" key="1">
    <source>
        <dbReference type="Pfam" id="PF18137"/>
    </source>
</evidence>
<dbReference type="GO" id="GO:0003688">
    <property type="term" value="F:DNA replication origin binding"/>
    <property type="evidence" value="ECO:0007669"/>
    <property type="project" value="TreeGrafter"/>
</dbReference>
<evidence type="ECO:0000313" key="5">
    <source>
        <dbReference type="Proteomes" id="UP000281549"/>
    </source>
</evidence>
<keyword evidence="4" id="KW-1185">Reference proteome</keyword>
<dbReference type="EMBL" id="KE561209">
    <property type="protein sequence ID" value="EPZ31576.1"/>
    <property type="molecule type" value="Genomic_DNA"/>
</dbReference>
<dbReference type="EMBL" id="ML005474">
    <property type="protein sequence ID" value="RKP18395.1"/>
    <property type="molecule type" value="Genomic_DNA"/>
</dbReference>
<protein>
    <recommendedName>
        <fullName evidence="1">Origin recognition complex subunit 3 winged helix C-terminal domain-containing protein</fullName>
    </recommendedName>
</protein>
<dbReference type="GO" id="GO:0005656">
    <property type="term" value="C:nuclear pre-replicative complex"/>
    <property type="evidence" value="ECO:0007669"/>
    <property type="project" value="TreeGrafter"/>
</dbReference>
<reference evidence="2 4" key="1">
    <citation type="journal article" date="2013" name="Curr. Biol.">
        <title>Shared signatures of parasitism and phylogenomics unite Cryptomycota and microsporidia.</title>
        <authorList>
            <person name="James T.Y."/>
            <person name="Pelin A."/>
            <person name="Bonen L."/>
            <person name="Ahrendt S."/>
            <person name="Sain D."/>
            <person name="Corradi N."/>
            <person name="Stajich J.E."/>
        </authorList>
    </citation>
    <scope>NUCLEOTIDE SEQUENCE [LARGE SCALE GENOMIC DNA]</scope>
    <source>
        <strain evidence="2 4">CSF55</strain>
        <strain evidence="2 4">CSF55</strain>
    </source>
</reference>
<dbReference type="Pfam" id="PF18137">
    <property type="entry name" value="WHD_ORC"/>
    <property type="match status" value="1"/>
</dbReference>
<dbReference type="GO" id="GO:0006270">
    <property type="term" value="P:DNA replication initiation"/>
    <property type="evidence" value="ECO:0007669"/>
    <property type="project" value="TreeGrafter"/>
</dbReference>
<sequence length="60" mass="6994">MINLYDWFVSFGLILESGSKEELDQSIVLARFMRSISELQFMGFIKPTARKADHNKKVKE</sequence>
<dbReference type="GO" id="GO:0031261">
    <property type="term" value="C:DNA replication preinitiation complex"/>
    <property type="evidence" value="ECO:0007669"/>
    <property type="project" value="TreeGrafter"/>
</dbReference>
<dbReference type="InterPro" id="IPR040855">
    <property type="entry name" value="ORC_WH_C"/>
</dbReference>
<dbReference type="PANTHER" id="PTHR12748:SF0">
    <property type="entry name" value="ORIGIN RECOGNITION COMPLEX SUBUNIT 3"/>
    <property type="match status" value="1"/>
</dbReference>
<organism evidence="2 4">
    <name type="scientific">Rozella allomycis (strain CSF55)</name>
    <dbReference type="NCBI Taxonomy" id="988480"/>
    <lineage>
        <taxon>Eukaryota</taxon>
        <taxon>Fungi</taxon>
        <taxon>Fungi incertae sedis</taxon>
        <taxon>Cryptomycota</taxon>
        <taxon>Cryptomycota incertae sedis</taxon>
        <taxon>Rozella</taxon>
    </lineage>
</organism>
<dbReference type="AlphaFoldDB" id="A0A075ASB4"/>
<dbReference type="STRING" id="988480.A0A075ASB4"/>
<evidence type="ECO:0000313" key="2">
    <source>
        <dbReference type="EMBL" id="EPZ31576.1"/>
    </source>
</evidence>
<name>A0A075ASB4_ROZAC</name>
<reference evidence="3" key="3">
    <citation type="submission" date="2018-08" db="EMBL/GenBank/DDBJ databases">
        <title>Leveraging single-cell genomics to expand the Fungal Tree of Life.</title>
        <authorList>
            <consortium name="DOE Joint Genome Institute"/>
            <person name="Ahrendt S.R."/>
            <person name="Quandt C.A."/>
            <person name="Ciobanu D."/>
            <person name="Clum A."/>
            <person name="Salamov A."/>
            <person name="Andreopoulos B."/>
            <person name="Cheng J.-F."/>
            <person name="Woyke T."/>
            <person name="Pelin A."/>
            <person name="Henrissat B."/>
            <person name="Reynolds N."/>
            <person name="Benny G.L."/>
            <person name="Smith M.E."/>
            <person name="James T.Y."/>
            <person name="Grigoriev I.V."/>
        </authorList>
    </citation>
    <scope>NUCLEOTIDE SEQUENCE</scope>
    <source>
        <strain evidence="3">CSF55</strain>
    </source>
</reference>
<accession>A0A075ASB4</accession>
<feature type="domain" description="Origin recognition complex subunit 3 winged helix C-terminal" evidence="1">
    <location>
        <begin position="19"/>
        <end position="58"/>
    </location>
</feature>
<gene>
    <name evidence="2" type="ORF">O9G_000054</name>
    <name evidence="3" type="ORF">ROZALSC1DRAFT_29915</name>
</gene>
<reference evidence="5" key="2">
    <citation type="journal article" date="2018" name="Nat. Microbiol.">
        <title>Leveraging single-cell genomics to expand the fungal tree of life.</title>
        <authorList>
            <person name="Ahrendt S.R."/>
            <person name="Quandt C.A."/>
            <person name="Ciobanu D."/>
            <person name="Clum A."/>
            <person name="Salamov A."/>
            <person name="Andreopoulos B."/>
            <person name="Cheng J.F."/>
            <person name="Woyke T."/>
            <person name="Pelin A."/>
            <person name="Henrissat B."/>
            <person name="Reynolds N.K."/>
            <person name="Benny G.L."/>
            <person name="Smith M.E."/>
            <person name="James T.Y."/>
            <person name="Grigoriev I.V."/>
        </authorList>
    </citation>
    <scope>NUCLEOTIDE SEQUENCE [LARGE SCALE GENOMIC DNA]</scope>
    <source>
        <strain evidence="5">CSF55</strain>
    </source>
</reference>
<dbReference type="OrthoDB" id="10265211at2759"/>
<evidence type="ECO:0000313" key="3">
    <source>
        <dbReference type="EMBL" id="RKP18395.1"/>
    </source>
</evidence>
<evidence type="ECO:0000313" key="4">
    <source>
        <dbReference type="Proteomes" id="UP000030755"/>
    </source>
</evidence>
<dbReference type="PANTHER" id="PTHR12748">
    <property type="entry name" value="ORIGIN RECOGNITION COMPLEX SUBUNIT 3"/>
    <property type="match status" value="1"/>
</dbReference>
<dbReference type="InterPro" id="IPR020795">
    <property type="entry name" value="ORC3"/>
</dbReference>
<dbReference type="GO" id="GO:0005664">
    <property type="term" value="C:nuclear origin of replication recognition complex"/>
    <property type="evidence" value="ECO:0007669"/>
    <property type="project" value="InterPro"/>
</dbReference>
<dbReference type="Proteomes" id="UP000030755">
    <property type="component" value="Unassembled WGS sequence"/>
</dbReference>
<proteinExistence type="predicted"/>
<dbReference type="HOGENOM" id="CLU_2943093_0_0_1"/>